<name>N1V7Z0_9MICC</name>
<dbReference type="OrthoDB" id="3264529at2"/>
<evidence type="ECO:0000313" key="4">
    <source>
        <dbReference type="Proteomes" id="UP000010729"/>
    </source>
</evidence>
<gene>
    <name evidence="3" type="ORF">D477_010149</name>
</gene>
<feature type="transmembrane region" description="Helical" evidence="2">
    <location>
        <begin position="911"/>
        <end position="929"/>
    </location>
</feature>
<sequence length="935" mass="97309">MNAASRFLRSRSLVITVAVLVAAMLLSVFTQDRAQSALGQAVDTNSRGLYDILVLPKGEGTEGQTLKQPDYISGTGGITQDQLEQIRSLDSIGVAAPISLVSKVVQDIEFPQLKATDYVGYNENIATYLEQQNITDAVPASEWPEPDSVLSEEPKNYRITAKAVTSDGVNETVLFETAAEGSLGQAKLEEFDVPGGTSLRTVAPEGETGIKFPDPAGGSAHGDFDVTIALPMLPQISETVVAVDPAAEQALLGEAGSFLEPLAEAPGAAGRGAMELGEEFSSQMTPGLFSGGTESADIDGHPFAFWSPFVMQYQAAMEAGTLTDESQVIPMVVRSGTALDLTYSVHIEEIDDAGNTVADVGTVSKALGEEYLPFASTKPFQLRWPGGEDYNKLLGSGGVQVVAGLHQPAQWSTDFVSTPEYVAGEANPDGSVGQTATPQGWVQVNKLPEKTQQWQLEPDQSQRAPVNEQSYRTSLEESGGAAAPLPFVYGTFDANAVRDAAGDVNYLPLGGYDPTPVTLTEDAEGNAVDPVEMKPGLSGAGLSVQSAGAITDYNGLAAVRGTSPDDAVIDAVRVKVDAAGSWADAAGRIDATAAAIKDLGLDVQIVAGSAREDVSIYVPEYRQDASGAVSDLGTVSQSWVRQGAASAVQTSLSQASSVLLMLTLGGAALLTAASTVAFTRARRAEAVTLRAMGWTRPKIRSWFLSELLIGAAALLAVAVIVNAFSRTMTTLLVSAVVMVIYLAAAFISTALLKPHPPADTGPQGATGVPLVDSPVKFAARQLSTNRFNTGAVAVGVGVLGAAAGTLVAVILDLPRAAGSTALGSLALSEVGGVNIALALLGVVTALVLTLITSRFDLARKREQWDILEAMGWGPGLLLALRRSEAGILALMGLPLAILGAVAASLAVAPHAVFRAVVAGVLAVILWFILMTRTRK</sequence>
<keyword evidence="2" id="KW-0812">Transmembrane</keyword>
<organism evidence="3 4">
    <name type="scientific">Arthrobacter crystallopoietes BAB-32</name>
    <dbReference type="NCBI Taxonomy" id="1246476"/>
    <lineage>
        <taxon>Bacteria</taxon>
        <taxon>Bacillati</taxon>
        <taxon>Actinomycetota</taxon>
        <taxon>Actinomycetes</taxon>
        <taxon>Micrococcales</taxon>
        <taxon>Micrococcaceae</taxon>
        <taxon>Crystallibacter</taxon>
    </lineage>
</organism>
<proteinExistence type="predicted"/>
<protein>
    <submittedName>
        <fullName evidence="3">Permease</fullName>
    </submittedName>
</protein>
<dbReference type="Proteomes" id="UP000010729">
    <property type="component" value="Unassembled WGS sequence"/>
</dbReference>
<dbReference type="AlphaFoldDB" id="N1V7Z0"/>
<keyword evidence="4" id="KW-1185">Reference proteome</keyword>
<feature type="transmembrane region" description="Helical" evidence="2">
    <location>
        <begin position="831"/>
        <end position="851"/>
    </location>
</feature>
<dbReference type="RefSeq" id="WP_005268867.1">
    <property type="nucleotide sequence ID" value="NZ_ANPE02000120.1"/>
</dbReference>
<feature type="transmembrane region" description="Helical" evidence="2">
    <location>
        <begin position="731"/>
        <end position="752"/>
    </location>
</feature>
<feature type="compositionally biased region" description="Polar residues" evidence="1">
    <location>
        <begin position="454"/>
        <end position="473"/>
    </location>
</feature>
<dbReference type="EMBL" id="ANPE02000120">
    <property type="protein sequence ID" value="EMY34348.1"/>
    <property type="molecule type" value="Genomic_DNA"/>
</dbReference>
<feature type="transmembrane region" description="Helical" evidence="2">
    <location>
        <begin position="658"/>
        <end position="681"/>
    </location>
</feature>
<feature type="transmembrane region" description="Helical" evidence="2">
    <location>
        <begin position="885"/>
        <end position="905"/>
    </location>
</feature>
<accession>N1V7Z0</accession>
<feature type="region of interest" description="Disordered" evidence="1">
    <location>
        <begin position="454"/>
        <end position="477"/>
    </location>
</feature>
<evidence type="ECO:0000256" key="1">
    <source>
        <dbReference type="SAM" id="MobiDB-lite"/>
    </source>
</evidence>
<comment type="caution">
    <text evidence="3">The sequence shown here is derived from an EMBL/GenBank/DDBJ whole genome shotgun (WGS) entry which is preliminary data.</text>
</comment>
<keyword evidence="2" id="KW-0472">Membrane</keyword>
<evidence type="ECO:0000313" key="3">
    <source>
        <dbReference type="EMBL" id="EMY34348.1"/>
    </source>
</evidence>
<feature type="transmembrane region" description="Helical" evidence="2">
    <location>
        <begin position="790"/>
        <end position="811"/>
    </location>
</feature>
<keyword evidence="2" id="KW-1133">Transmembrane helix</keyword>
<reference evidence="3 4" key="1">
    <citation type="journal article" date="2013" name="Genome Announc.">
        <title>Draft Genome Sequence of Arthrobacter crystallopoietes Strain BAB-32, Revealing Genes for Bioremediation.</title>
        <authorList>
            <person name="Joshi M.N."/>
            <person name="Pandit A.S."/>
            <person name="Sharma A."/>
            <person name="Pandya R.V."/>
            <person name="Desai S.M."/>
            <person name="Saxena A.K."/>
            <person name="Bagatharia S.B."/>
        </authorList>
    </citation>
    <scope>NUCLEOTIDE SEQUENCE [LARGE SCALE GENOMIC DNA]</scope>
    <source>
        <strain evidence="3 4">BAB-32</strain>
    </source>
</reference>
<feature type="transmembrane region" description="Helical" evidence="2">
    <location>
        <begin position="702"/>
        <end position="725"/>
    </location>
</feature>
<evidence type="ECO:0000256" key="2">
    <source>
        <dbReference type="SAM" id="Phobius"/>
    </source>
</evidence>